<evidence type="ECO:0000313" key="1">
    <source>
        <dbReference type="EMBL" id="MDQ0206674.1"/>
    </source>
</evidence>
<proteinExistence type="predicted"/>
<keyword evidence="2" id="KW-1185">Reference proteome</keyword>
<reference evidence="1 2" key="1">
    <citation type="submission" date="2023-07" db="EMBL/GenBank/DDBJ databases">
        <title>Genomic Encyclopedia of Type Strains, Phase IV (KMG-IV): sequencing the most valuable type-strain genomes for metagenomic binning, comparative biology and taxonomic classification.</title>
        <authorList>
            <person name="Goeker M."/>
        </authorList>
    </citation>
    <scope>NUCLEOTIDE SEQUENCE [LARGE SCALE GENOMIC DNA]</scope>
    <source>
        <strain evidence="1 2">DSM 19154</strain>
    </source>
</reference>
<protein>
    <submittedName>
        <fullName evidence="1">Uncharacterized protein</fullName>
    </submittedName>
</protein>
<sequence>MIFKEILFQLKKEHTFLLEVSLLKMNIYVM</sequence>
<comment type="caution">
    <text evidence="1">The sequence shown here is derived from an EMBL/GenBank/DDBJ whole genome shotgun (WGS) entry which is preliminary data.</text>
</comment>
<name>A0ABT9YFP2_9BACI</name>
<organism evidence="1 2">
    <name type="scientific">Alkalicoccobacillus murimartini</name>
    <dbReference type="NCBI Taxonomy" id="171685"/>
    <lineage>
        <taxon>Bacteria</taxon>
        <taxon>Bacillati</taxon>
        <taxon>Bacillota</taxon>
        <taxon>Bacilli</taxon>
        <taxon>Bacillales</taxon>
        <taxon>Bacillaceae</taxon>
        <taxon>Alkalicoccobacillus</taxon>
    </lineage>
</organism>
<accession>A0ABT9YFP2</accession>
<dbReference type="EMBL" id="JAUSUA010000002">
    <property type="protein sequence ID" value="MDQ0206674.1"/>
    <property type="molecule type" value="Genomic_DNA"/>
</dbReference>
<dbReference type="Proteomes" id="UP001225034">
    <property type="component" value="Unassembled WGS sequence"/>
</dbReference>
<gene>
    <name evidence="1" type="ORF">J2S05_001473</name>
</gene>
<evidence type="ECO:0000313" key="2">
    <source>
        <dbReference type="Proteomes" id="UP001225034"/>
    </source>
</evidence>